<dbReference type="AlphaFoldDB" id="A0A0V0YZP8"/>
<keyword evidence="2" id="KW-1185">Reference proteome</keyword>
<comment type="caution">
    <text evidence="1">The sequence shown here is derived from an EMBL/GenBank/DDBJ whole genome shotgun (WGS) entry which is preliminary data.</text>
</comment>
<dbReference type="InParanoid" id="A0A0V0YZP8"/>
<organism evidence="1 2">
    <name type="scientific">Trichinella spiralis</name>
    <name type="common">Trichina worm</name>
    <dbReference type="NCBI Taxonomy" id="6334"/>
    <lineage>
        <taxon>Eukaryota</taxon>
        <taxon>Metazoa</taxon>
        <taxon>Ecdysozoa</taxon>
        <taxon>Nematoda</taxon>
        <taxon>Enoplea</taxon>
        <taxon>Dorylaimia</taxon>
        <taxon>Trichinellida</taxon>
        <taxon>Trichinellidae</taxon>
        <taxon>Trichinella</taxon>
    </lineage>
</organism>
<dbReference type="Proteomes" id="UP000054776">
    <property type="component" value="Unassembled WGS sequence"/>
</dbReference>
<dbReference type="EMBL" id="JYDH01003605">
    <property type="protein sequence ID" value="KRY05523.1"/>
    <property type="molecule type" value="Genomic_DNA"/>
</dbReference>
<reference evidence="1 2" key="1">
    <citation type="submission" date="2015-01" db="EMBL/GenBank/DDBJ databases">
        <title>Evolution of Trichinella species and genotypes.</title>
        <authorList>
            <person name="Korhonen P.K."/>
            <person name="Edoardo P."/>
            <person name="Giuseppe L.R."/>
            <person name="Gasser R.B."/>
        </authorList>
    </citation>
    <scope>NUCLEOTIDE SEQUENCE [LARGE SCALE GENOMIC DNA]</scope>
    <source>
        <strain evidence="1">ISS3</strain>
    </source>
</reference>
<gene>
    <name evidence="1" type="ORF">T01_13962</name>
</gene>
<evidence type="ECO:0000313" key="2">
    <source>
        <dbReference type="Proteomes" id="UP000054776"/>
    </source>
</evidence>
<accession>A0A0V0YZP8</accession>
<name>A0A0V0YZP8_TRISP</name>
<proteinExistence type="predicted"/>
<sequence length="33" mass="3949">MGWGGVRVWMMNRRYTEKCHSSDIASLLSFYYC</sequence>
<protein>
    <submittedName>
        <fullName evidence="1">Uncharacterized protein</fullName>
    </submittedName>
</protein>
<evidence type="ECO:0000313" key="1">
    <source>
        <dbReference type="EMBL" id="KRY05523.1"/>
    </source>
</evidence>